<organism evidence="1 2">
    <name type="scientific">Palleronia caenipelagi</name>
    <dbReference type="NCBI Taxonomy" id="2489174"/>
    <lineage>
        <taxon>Bacteria</taxon>
        <taxon>Pseudomonadati</taxon>
        <taxon>Pseudomonadota</taxon>
        <taxon>Alphaproteobacteria</taxon>
        <taxon>Rhodobacterales</taxon>
        <taxon>Roseobacteraceae</taxon>
        <taxon>Palleronia</taxon>
    </lineage>
</organism>
<dbReference type="PANTHER" id="PTHR38767:SF1">
    <property type="entry name" value="DNA POLYMERASE III SUBUNIT CHI"/>
    <property type="match status" value="1"/>
</dbReference>
<dbReference type="GO" id="GO:0003677">
    <property type="term" value="F:DNA binding"/>
    <property type="evidence" value="ECO:0007669"/>
    <property type="project" value="InterPro"/>
</dbReference>
<sequence>MGAVYFYHLTRRPLEAALPQLLARSLEQEWTVLVRGRNPRRLEQLDEQLWTFAEESFLPHGLSDGAEDPRHPILLTAGTLALGGRDCLMAIEGAEVDPAEVGTAKRVCILFDGTDPAALERARDQWRGLTKEGLEAQYWSEESGRWEKKAESAPAP</sequence>
<dbReference type="GO" id="GO:0006260">
    <property type="term" value="P:DNA replication"/>
    <property type="evidence" value="ECO:0007669"/>
    <property type="project" value="InterPro"/>
</dbReference>
<proteinExistence type="predicted"/>
<protein>
    <submittedName>
        <fullName evidence="1">DNA polymerase III subunit chi</fullName>
    </submittedName>
</protein>
<accession>A0A547Q9C5</accession>
<dbReference type="AlphaFoldDB" id="A0A547Q9C5"/>
<dbReference type="PANTHER" id="PTHR38767">
    <property type="entry name" value="DNA POLYMERASE III SUBUNIT CHI"/>
    <property type="match status" value="1"/>
</dbReference>
<dbReference type="SUPFAM" id="SSF102400">
    <property type="entry name" value="DNA polymerase III chi subunit"/>
    <property type="match status" value="1"/>
</dbReference>
<dbReference type="InterPro" id="IPR036768">
    <property type="entry name" value="PolIII_chi_sf"/>
</dbReference>
<dbReference type="NCBIfam" id="NF004347">
    <property type="entry name" value="PRK05728.1-4"/>
    <property type="match status" value="1"/>
</dbReference>
<reference evidence="1 2" key="1">
    <citation type="submission" date="2019-06" db="EMBL/GenBank/DDBJ databases">
        <title>Paenimaribius caenipelagi gen. nov., sp. nov., isolated from a tidal flat.</title>
        <authorList>
            <person name="Yoon J.-H."/>
        </authorList>
    </citation>
    <scope>NUCLEOTIDE SEQUENCE [LARGE SCALE GENOMIC DNA]</scope>
    <source>
        <strain evidence="1 2">JBTF-M29</strain>
    </source>
</reference>
<dbReference type="GO" id="GO:0003887">
    <property type="term" value="F:DNA-directed DNA polymerase activity"/>
    <property type="evidence" value="ECO:0007669"/>
    <property type="project" value="InterPro"/>
</dbReference>
<dbReference type="Pfam" id="PF04364">
    <property type="entry name" value="DNA_pol3_chi"/>
    <property type="match status" value="1"/>
</dbReference>
<evidence type="ECO:0000313" key="1">
    <source>
        <dbReference type="EMBL" id="TRD22995.1"/>
    </source>
</evidence>
<dbReference type="EMBL" id="VFSV01000003">
    <property type="protein sequence ID" value="TRD22995.1"/>
    <property type="molecule type" value="Genomic_DNA"/>
</dbReference>
<dbReference type="GO" id="GO:0032298">
    <property type="term" value="P:positive regulation of DNA-templated DNA replication initiation"/>
    <property type="evidence" value="ECO:0007669"/>
    <property type="project" value="TreeGrafter"/>
</dbReference>
<dbReference type="RefSeq" id="WP_142833185.1">
    <property type="nucleotide sequence ID" value="NZ_VFSV01000003.1"/>
</dbReference>
<dbReference type="OrthoDB" id="9795973at2"/>
<evidence type="ECO:0000313" key="2">
    <source>
        <dbReference type="Proteomes" id="UP000318590"/>
    </source>
</evidence>
<gene>
    <name evidence="1" type="ORF">FEV53_02185</name>
</gene>
<dbReference type="Gene3D" id="3.40.50.10110">
    <property type="entry name" value="DNA polymerase III subunit chi"/>
    <property type="match status" value="1"/>
</dbReference>
<name>A0A547Q9C5_9RHOB</name>
<keyword evidence="2" id="KW-1185">Reference proteome</keyword>
<dbReference type="Proteomes" id="UP000318590">
    <property type="component" value="Unassembled WGS sequence"/>
</dbReference>
<comment type="caution">
    <text evidence="1">The sequence shown here is derived from an EMBL/GenBank/DDBJ whole genome shotgun (WGS) entry which is preliminary data.</text>
</comment>
<dbReference type="InterPro" id="IPR007459">
    <property type="entry name" value="DNA_pol3_chi"/>
</dbReference>